<gene>
    <name evidence="2" type="ORF">SMAR0320_LOCUS10237</name>
</gene>
<accession>A0A7S2PHV9</accession>
<feature type="region of interest" description="Disordered" evidence="1">
    <location>
        <begin position="35"/>
        <end position="55"/>
    </location>
</feature>
<reference evidence="2" key="1">
    <citation type="submission" date="2021-01" db="EMBL/GenBank/DDBJ databases">
        <authorList>
            <person name="Corre E."/>
            <person name="Pelletier E."/>
            <person name="Niang G."/>
            <person name="Scheremetjew M."/>
            <person name="Finn R."/>
            <person name="Kale V."/>
            <person name="Holt S."/>
            <person name="Cochrane G."/>
            <person name="Meng A."/>
            <person name="Brown T."/>
            <person name="Cohen L."/>
        </authorList>
    </citation>
    <scope>NUCLEOTIDE SEQUENCE</scope>
    <source>
        <strain evidence="2">SM1012Den-03</strain>
    </source>
</reference>
<dbReference type="AlphaFoldDB" id="A0A7S2PHV9"/>
<dbReference type="EMBL" id="HBGZ01014309">
    <property type="protein sequence ID" value="CAD9600735.1"/>
    <property type="molecule type" value="Transcribed_RNA"/>
</dbReference>
<proteinExistence type="predicted"/>
<organism evidence="2">
    <name type="scientific">Skeletonema marinoi</name>
    <dbReference type="NCBI Taxonomy" id="267567"/>
    <lineage>
        <taxon>Eukaryota</taxon>
        <taxon>Sar</taxon>
        <taxon>Stramenopiles</taxon>
        <taxon>Ochrophyta</taxon>
        <taxon>Bacillariophyta</taxon>
        <taxon>Coscinodiscophyceae</taxon>
        <taxon>Thalassiosirophycidae</taxon>
        <taxon>Thalassiosirales</taxon>
        <taxon>Skeletonemataceae</taxon>
        <taxon>Skeletonema</taxon>
        <taxon>Skeletonema marinoi-dohrnii complex</taxon>
    </lineage>
</organism>
<evidence type="ECO:0000256" key="1">
    <source>
        <dbReference type="SAM" id="MobiDB-lite"/>
    </source>
</evidence>
<sequence length="531" mass="57585">MKLSTAAAAININIISSTLVHASASSVRSMQASILTGKSRKDAKTSKSAKTKAAKNMSYSSSLEQPCNGGTPNAGTTCVKQTANGCELQVGPDPFPTKIDSQQQGHVVITNDGSSVEVSGSIYGGCNVAAVQYKDTFDPPPGNCSSPTPGSSGPWLSLWFGAVGVSNSNIKSFNATIVDPIIPDFMGDGSVSYRQWGVAAQPAALPEDFTTEDGYYEEACNFEGNKTFGVYNSVFQSVLAAGNEFAVPPGQWQPGQFMLNEDIEIFGRNAWGLGTLLSQESLGKVFFSMERVTTDLWRLTSRVLGTSIETSLTFSQDSLMLIFDEAAMNGDLPKNSTAYKLADENVWKWVFMPYMMKKISVLPKRLADIPRTFVNISKYEDVHIELEPDKDGNPVTPPFNTTQKLGYDDGMEISGKLFDGALYLNYTTLHADYGLGGNRNDVENSLYPWRVCVVESLLAYKRGSENSMDFNYDTMSGSFNMTFENSTESSACASGVCAPTIQTCTTAYWVEWCLSVSAPTPEWCMSAADTL</sequence>
<name>A0A7S2PHV9_9STRA</name>
<protein>
    <submittedName>
        <fullName evidence="2">Uncharacterized protein</fullName>
    </submittedName>
</protein>
<evidence type="ECO:0000313" key="2">
    <source>
        <dbReference type="EMBL" id="CAD9600735.1"/>
    </source>
</evidence>